<dbReference type="GO" id="GO:0005524">
    <property type="term" value="F:ATP binding"/>
    <property type="evidence" value="ECO:0007669"/>
    <property type="project" value="UniProtKB-UniRule"/>
</dbReference>
<dbReference type="GO" id="GO:0005829">
    <property type="term" value="C:cytosol"/>
    <property type="evidence" value="ECO:0007669"/>
    <property type="project" value="TreeGrafter"/>
</dbReference>
<dbReference type="PATRIC" id="fig|1618980.3.peg.9"/>
<dbReference type="CDD" id="cd17932">
    <property type="entry name" value="DEXQc_UvrD"/>
    <property type="match status" value="1"/>
</dbReference>
<keyword evidence="5 10" id="KW-0067">ATP-binding</keyword>
<dbReference type="PANTHER" id="PTHR11070:SF3">
    <property type="entry name" value="DNA 3'-5' HELICASE"/>
    <property type="match status" value="1"/>
</dbReference>
<dbReference type="EMBL" id="LCRI01000001">
    <property type="protein sequence ID" value="KKW33315.1"/>
    <property type="molecule type" value="Genomic_DNA"/>
</dbReference>
<comment type="caution">
    <text evidence="14">The sequence shown here is derived from an EMBL/GenBank/DDBJ whole genome shotgun (WGS) entry which is preliminary data.</text>
</comment>
<dbReference type="Pfam" id="PF00580">
    <property type="entry name" value="UvrD-helicase"/>
    <property type="match status" value="1"/>
</dbReference>
<evidence type="ECO:0000256" key="1">
    <source>
        <dbReference type="ARBA" id="ARBA00009922"/>
    </source>
</evidence>
<dbReference type="PROSITE" id="PS51217">
    <property type="entry name" value="UVRD_HELICASE_CTER"/>
    <property type="match status" value="1"/>
</dbReference>
<evidence type="ECO:0000256" key="3">
    <source>
        <dbReference type="ARBA" id="ARBA00022801"/>
    </source>
</evidence>
<dbReference type="GO" id="GO:0003677">
    <property type="term" value="F:DNA binding"/>
    <property type="evidence" value="ECO:0007669"/>
    <property type="project" value="InterPro"/>
</dbReference>
<evidence type="ECO:0000256" key="4">
    <source>
        <dbReference type="ARBA" id="ARBA00022806"/>
    </source>
</evidence>
<keyword evidence="6" id="KW-0413">Isomerase</keyword>
<dbReference type="GO" id="GO:0043138">
    <property type="term" value="F:3'-5' DNA helicase activity"/>
    <property type="evidence" value="ECO:0007669"/>
    <property type="project" value="UniProtKB-EC"/>
</dbReference>
<dbReference type="InterPro" id="IPR014016">
    <property type="entry name" value="UvrD-like_ATP-bd"/>
</dbReference>
<feature type="compositionally biased region" description="Low complexity" evidence="11">
    <location>
        <begin position="683"/>
        <end position="697"/>
    </location>
</feature>
<comment type="catalytic activity">
    <reaction evidence="9">
        <text>ATP + H2O = ADP + phosphate + H(+)</text>
        <dbReference type="Rhea" id="RHEA:13065"/>
        <dbReference type="ChEBI" id="CHEBI:15377"/>
        <dbReference type="ChEBI" id="CHEBI:15378"/>
        <dbReference type="ChEBI" id="CHEBI:30616"/>
        <dbReference type="ChEBI" id="CHEBI:43474"/>
        <dbReference type="ChEBI" id="CHEBI:456216"/>
        <dbReference type="EC" id="5.6.2.4"/>
    </reaction>
</comment>
<comment type="similarity">
    <text evidence="1">Belongs to the helicase family. UvrD subfamily.</text>
</comment>
<dbReference type="InterPro" id="IPR027417">
    <property type="entry name" value="P-loop_NTPase"/>
</dbReference>
<keyword evidence="4 10" id="KW-0347">Helicase</keyword>
<keyword evidence="2 10" id="KW-0547">Nucleotide-binding</keyword>
<organism evidence="14 15">
    <name type="scientific">Candidatus Uhrbacteria bacterium GW2011_GWA2_53_10</name>
    <dbReference type="NCBI Taxonomy" id="1618980"/>
    <lineage>
        <taxon>Bacteria</taxon>
        <taxon>Candidatus Uhriibacteriota</taxon>
    </lineage>
</organism>
<evidence type="ECO:0000256" key="9">
    <source>
        <dbReference type="ARBA" id="ARBA00048988"/>
    </source>
</evidence>
<evidence type="ECO:0000313" key="15">
    <source>
        <dbReference type="Proteomes" id="UP000034711"/>
    </source>
</evidence>
<dbReference type="Pfam" id="PF13361">
    <property type="entry name" value="UvrD_C"/>
    <property type="match status" value="2"/>
</dbReference>
<dbReference type="SUPFAM" id="SSF52540">
    <property type="entry name" value="P-loop containing nucleoside triphosphate hydrolases"/>
    <property type="match status" value="1"/>
</dbReference>
<dbReference type="AlphaFoldDB" id="A0A0G1XR03"/>
<evidence type="ECO:0000256" key="7">
    <source>
        <dbReference type="ARBA" id="ARBA00034617"/>
    </source>
</evidence>
<evidence type="ECO:0000259" key="13">
    <source>
        <dbReference type="PROSITE" id="PS51217"/>
    </source>
</evidence>
<protein>
    <recommendedName>
        <fullName evidence="8">DNA 3'-5' helicase</fullName>
        <ecNumber evidence="8">5.6.2.4</ecNumber>
    </recommendedName>
</protein>
<dbReference type="InterPro" id="IPR013986">
    <property type="entry name" value="DExx_box_DNA_helicase_dom_sf"/>
</dbReference>
<comment type="catalytic activity">
    <reaction evidence="7">
        <text>Couples ATP hydrolysis with the unwinding of duplex DNA by translocating in the 3'-5' direction.</text>
        <dbReference type="EC" id="5.6.2.4"/>
    </reaction>
</comment>
<dbReference type="PROSITE" id="PS51198">
    <property type="entry name" value="UVRD_HELICASE_ATP_BIND"/>
    <property type="match status" value="1"/>
</dbReference>
<accession>A0A0G1XR03</accession>
<dbReference type="Gene3D" id="1.10.486.10">
    <property type="entry name" value="PCRA, domain 4"/>
    <property type="match status" value="1"/>
</dbReference>
<evidence type="ECO:0000259" key="12">
    <source>
        <dbReference type="PROSITE" id="PS51198"/>
    </source>
</evidence>
<dbReference type="GO" id="GO:0000725">
    <property type="term" value="P:recombinational repair"/>
    <property type="evidence" value="ECO:0007669"/>
    <property type="project" value="TreeGrafter"/>
</dbReference>
<evidence type="ECO:0000256" key="2">
    <source>
        <dbReference type="ARBA" id="ARBA00022741"/>
    </source>
</evidence>
<dbReference type="Gene3D" id="1.10.10.160">
    <property type="match status" value="1"/>
</dbReference>
<dbReference type="Proteomes" id="UP000034711">
    <property type="component" value="Unassembled WGS sequence"/>
</dbReference>
<evidence type="ECO:0000313" key="14">
    <source>
        <dbReference type="EMBL" id="KKW33315.1"/>
    </source>
</evidence>
<feature type="binding site" evidence="10">
    <location>
        <begin position="40"/>
        <end position="47"/>
    </location>
    <ligand>
        <name>ATP</name>
        <dbReference type="ChEBI" id="CHEBI:30616"/>
    </ligand>
</feature>
<feature type="domain" description="UvrD-like helicase ATP-binding" evidence="12">
    <location>
        <begin position="19"/>
        <end position="303"/>
    </location>
</feature>
<dbReference type="InterPro" id="IPR000212">
    <property type="entry name" value="DNA_helicase_UvrD/REP"/>
</dbReference>
<feature type="region of interest" description="Disordered" evidence="11">
    <location>
        <begin position="655"/>
        <end position="712"/>
    </location>
</feature>
<evidence type="ECO:0000256" key="6">
    <source>
        <dbReference type="ARBA" id="ARBA00023235"/>
    </source>
</evidence>
<evidence type="ECO:0000256" key="10">
    <source>
        <dbReference type="PROSITE-ProRule" id="PRU00560"/>
    </source>
</evidence>
<feature type="domain" description="UvrD-like helicase C-terminal" evidence="13">
    <location>
        <begin position="304"/>
        <end position="569"/>
    </location>
</feature>
<dbReference type="Gene3D" id="3.40.50.300">
    <property type="entry name" value="P-loop containing nucleotide triphosphate hydrolases"/>
    <property type="match status" value="2"/>
</dbReference>
<name>A0A0G1XR03_9BACT</name>
<evidence type="ECO:0000256" key="11">
    <source>
        <dbReference type="SAM" id="MobiDB-lite"/>
    </source>
</evidence>
<evidence type="ECO:0000256" key="5">
    <source>
        <dbReference type="ARBA" id="ARBA00022840"/>
    </source>
</evidence>
<sequence length="712" mass="79669">MKEFVLTGITGSPKIEYAKELNPEQLDVVLRGDGPCLVLAGAGSGKTRTITYRVAYLLEHGIPADQILLVTFTNKAAREMLSRVEGLLGASLKGLWGGTFHSVANRILRLYAPQLGHTANFTIIDQEDGRDLMKVCIKDLNIDTTARRFPSPANLQSMVSYARNASRSMRDVVENKHPNFIDLIPTIERIAELYENRKRSSDALDFDDLLIRLRDLLYQHADVRDRLANQFRYILVDEYQDTNTIQAEIVRQLASVHRNLLVVGDDAQSIYSFRAAEIRNILQFPDQYSEARVFHLTTNYRSSPQILEVANAVIKQNRDQFKKNLKAVRAASEKPSVIPAASAIQEAQYIAEQMLRLRDKGLALSSMAVLFRAAFHSQALEFELMKRDIPYEYRGGMKFFERAHIKDVVAHARVLANPRDEMAWMRVLGLYGGIGFTTAGKIVEALRGIGTLEEILQTTPSLSSRAAHSWQQCTVLFKKVLAAGAHPSDRLRAIIAHGYREYLEAEYPDFMDRLEDLEQFALFSESYTELKVLLDEVSLTDGYGAARAGADPSSKEDRVVLSTIHQAKGLEWAAVFVMHLVESKFPSARALGEAGGLEEERRLFYVAATRARERLFLSYPIMGGDTLVLNQPSCFLQEIPKGAVEEIKLRSATITPSWTPSRREREDEPTIVLDAQGEKSREAGSGSAGKASMSPAGRDPGARDFLRDVNEL</sequence>
<dbReference type="InterPro" id="IPR014017">
    <property type="entry name" value="DNA_helicase_UvrD-like_C"/>
</dbReference>
<feature type="compositionally biased region" description="Basic and acidic residues" evidence="11">
    <location>
        <begin position="700"/>
        <end position="712"/>
    </location>
</feature>
<gene>
    <name evidence="14" type="ORF">UY77_C0001G0010</name>
</gene>
<dbReference type="PANTHER" id="PTHR11070">
    <property type="entry name" value="UVRD / RECB / PCRA DNA HELICASE FAMILY MEMBER"/>
    <property type="match status" value="1"/>
</dbReference>
<dbReference type="EC" id="5.6.2.4" evidence="8"/>
<reference evidence="14 15" key="1">
    <citation type="journal article" date="2015" name="Nature">
        <title>rRNA introns, odd ribosomes, and small enigmatic genomes across a large radiation of phyla.</title>
        <authorList>
            <person name="Brown C.T."/>
            <person name="Hug L.A."/>
            <person name="Thomas B.C."/>
            <person name="Sharon I."/>
            <person name="Castelle C.J."/>
            <person name="Singh A."/>
            <person name="Wilkins M.J."/>
            <person name="Williams K.H."/>
            <person name="Banfield J.F."/>
        </authorList>
    </citation>
    <scope>NUCLEOTIDE SEQUENCE [LARGE SCALE GENOMIC DNA]</scope>
</reference>
<evidence type="ECO:0000256" key="8">
    <source>
        <dbReference type="ARBA" id="ARBA00034808"/>
    </source>
</evidence>
<keyword evidence="3 10" id="KW-0378">Hydrolase</keyword>
<proteinExistence type="inferred from homology"/>
<dbReference type="GO" id="GO:0016887">
    <property type="term" value="F:ATP hydrolysis activity"/>
    <property type="evidence" value="ECO:0007669"/>
    <property type="project" value="RHEA"/>
</dbReference>